<feature type="coiled-coil region" evidence="1">
    <location>
        <begin position="24"/>
        <end position="69"/>
    </location>
</feature>
<sequence length="356" mass="41160">MRYLLSILTILAIIGTVWYNNHLTVQHDQNVNELNSQLEKLQLTTEPKINNLERKIKESYDTLDLEEETFRNKRDALETILKQTQAQQERTAQQNAERALRRKKAAVETALANRELTAKEWEVTLATFKTRRAEIAKLLDKNKQQITLNNRKLADIIKRDTEDIARREDAMRSAARASMTSGRAGGRGTSYAIIEAKEAMEKKHRNMNKAVALQNRKLMESIDTMEKELVQMDRAEEKFMQLNSPHNKPVAHLEHSEEFVAKVPVGEKAHQDLLKLHEEHKLSVKKLQNTINDLLDAKNSLETRLSDVRRDINKQKMDIQDKHQQRLRNAQFTGYAIIGILAILTLISFSFTNRYA</sequence>
<name>A0A6N2RK32_9BACT</name>
<protein>
    <recommendedName>
        <fullName evidence="4">Chromosome partition protein Smc</fullName>
    </recommendedName>
</protein>
<keyword evidence="2" id="KW-1133">Transmembrane helix</keyword>
<feature type="coiled-coil region" evidence="1">
    <location>
        <begin position="197"/>
        <end position="235"/>
    </location>
</feature>
<dbReference type="AlphaFoldDB" id="A0A6N2RK32"/>
<dbReference type="EMBL" id="CACRSS010000002">
    <property type="protein sequence ID" value="VYS81673.1"/>
    <property type="molecule type" value="Genomic_DNA"/>
</dbReference>
<feature type="transmembrane region" description="Helical" evidence="2">
    <location>
        <begin position="332"/>
        <end position="351"/>
    </location>
</feature>
<accession>A0A6N2RK32</accession>
<gene>
    <name evidence="3" type="ORF">AMLFYP55_01689</name>
</gene>
<evidence type="ECO:0008006" key="4">
    <source>
        <dbReference type="Google" id="ProtNLM"/>
    </source>
</evidence>
<dbReference type="RefSeq" id="WP_102721350.1">
    <property type="nucleotide sequence ID" value="NZ_CACRSS010000002.1"/>
</dbReference>
<evidence type="ECO:0000313" key="3">
    <source>
        <dbReference type="EMBL" id="VYS81673.1"/>
    </source>
</evidence>
<reference evidence="3" key="1">
    <citation type="submission" date="2019-11" db="EMBL/GenBank/DDBJ databases">
        <authorList>
            <person name="Feng L."/>
        </authorList>
    </citation>
    <scope>NUCLEOTIDE SEQUENCE</scope>
    <source>
        <strain evidence="3">AMuciniphilaLFYP55</strain>
    </source>
</reference>
<feature type="coiled-coil region" evidence="1">
    <location>
        <begin position="277"/>
        <end position="318"/>
    </location>
</feature>
<evidence type="ECO:0000256" key="1">
    <source>
        <dbReference type="SAM" id="Coils"/>
    </source>
</evidence>
<keyword evidence="2" id="KW-0812">Transmembrane</keyword>
<keyword evidence="1" id="KW-0175">Coiled coil</keyword>
<keyword evidence="2" id="KW-0472">Membrane</keyword>
<evidence type="ECO:0000256" key="2">
    <source>
        <dbReference type="SAM" id="Phobius"/>
    </source>
</evidence>
<organism evidence="3">
    <name type="scientific">Akkermansia muciniphila</name>
    <dbReference type="NCBI Taxonomy" id="239935"/>
    <lineage>
        <taxon>Bacteria</taxon>
        <taxon>Pseudomonadati</taxon>
        <taxon>Verrucomicrobiota</taxon>
        <taxon>Verrucomicrobiia</taxon>
        <taxon>Verrucomicrobiales</taxon>
        <taxon>Akkermansiaceae</taxon>
        <taxon>Akkermansia</taxon>
    </lineage>
</organism>
<proteinExistence type="predicted"/>